<evidence type="ECO:0000256" key="5">
    <source>
        <dbReference type="ARBA" id="ARBA00038359"/>
    </source>
</evidence>
<keyword evidence="2 6" id="KW-0812">Transmembrane</keyword>
<evidence type="ECO:0000259" key="7">
    <source>
        <dbReference type="Pfam" id="PF20684"/>
    </source>
</evidence>
<protein>
    <recommendedName>
        <fullName evidence="7">Rhodopsin domain-containing protein</fullName>
    </recommendedName>
</protein>
<feature type="transmembrane region" description="Helical" evidence="6">
    <location>
        <begin position="20"/>
        <end position="43"/>
    </location>
</feature>
<evidence type="ECO:0000313" key="8">
    <source>
        <dbReference type="EMBL" id="KXJ88093.1"/>
    </source>
</evidence>
<dbReference type="InterPro" id="IPR049326">
    <property type="entry name" value="Rhodopsin_dom_fungi"/>
</dbReference>
<feature type="non-terminal residue" evidence="8">
    <location>
        <position position="273"/>
    </location>
</feature>
<dbReference type="InParanoid" id="A0A136IT83"/>
<dbReference type="PANTHER" id="PTHR33048">
    <property type="entry name" value="PTH11-LIKE INTEGRAL MEMBRANE PROTEIN (AFU_ORTHOLOGUE AFUA_5G11245)"/>
    <property type="match status" value="1"/>
</dbReference>
<feature type="transmembrane region" description="Helical" evidence="6">
    <location>
        <begin position="171"/>
        <end position="191"/>
    </location>
</feature>
<name>A0A136IT83_9PEZI</name>
<evidence type="ECO:0000256" key="3">
    <source>
        <dbReference type="ARBA" id="ARBA00022989"/>
    </source>
</evidence>
<comment type="similarity">
    <text evidence="5">Belongs to the SAT4 family.</text>
</comment>
<evidence type="ECO:0000256" key="4">
    <source>
        <dbReference type="ARBA" id="ARBA00023136"/>
    </source>
</evidence>
<keyword evidence="4 6" id="KW-0472">Membrane</keyword>
<dbReference type="EMBL" id="KQ964259">
    <property type="protein sequence ID" value="KXJ88093.1"/>
    <property type="molecule type" value="Genomic_DNA"/>
</dbReference>
<keyword evidence="9" id="KW-1185">Reference proteome</keyword>
<evidence type="ECO:0000256" key="2">
    <source>
        <dbReference type="ARBA" id="ARBA00022692"/>
    </source>
</evidence>
<evidence type="ECO:0000256" key="1">
    <source>
        <dbReference type="ARBA" id="ARBA00004141"/>
    </source>
</evidence>
<feature type="domain" description="Rhodopsin" evidence="7">
    <location>
        <begin position="39"/>
        <end position="268"/>
    </location>
</feature>
<dbReference type="OrthoDB" id="5401779at2759"/>
<feature type="non-terminal residue" evidence="8">
    <location>
        <position position="1"/>
    </location>
</feature>
<feature type="transmembrane region" description="Helical" evidence="6">
    <location>
        <begin position="98"/>
        <end position="120"/>
    </location>
</feature>
<organism evidence="8 9">
    <name type="scientific">Microdochium bolleyi</name>
    <dbReference type="NCBI Taxonomy" id="196109"/>
    <lineage>
        <taxon>Eukaryota</taxon>
        <taxon>Fungi</taxon>
        <taxon>Dikarya</taxon>
        <taxon>Ascomycota</taxon>
        <taxon>Pezizomycotina</taxon>
        <taxon>Sordariomycetes</taxon>
        <taxon>Xylariomycetidae</taxon>
        <taxon>Xylariales</taxon>
        <taxon>Microdochiaceae</taxon>
        <taxon>Microdochium</taxon>
    </lineage>
</organism>
<dbReference type="Proteomes" id="UP000070501">
    <property type="component" value="Unassembled WGS sequence"/>
</dbReference>
<dbReference type="InterPro" id="IPR052337">
    <property type="entry name" value="SAT4-like"/>
</dbReference>
<proteinExistence type="inferred from homology"/>
<dbReference type="Pfam" id="PF20684">
    <property type="entry name" value="Fung_rhodopsin"/>
    <property type="match status" value="1"/>
</dbReference>
<dbReference type="PANTHER" id="PTHR33048:SF129">
    <property type="entry name" value="INTEGRAL MEMBRANE PROTEIN-RELATED"/>
    <property type="match status" value="1"/>
</dbReference>
<keyword evidence="3 6" id="KW-1133">Transmembrane helix</keyword>
<feature type="transmembrane region" description="Helical" evidence="6">
    <location>
        <begin position="55"/>
        <end position="78"/>
    </location>
</feature>
<dbReference type="AlphaFoldDB" id="A0A136IT83"/>
<evidence type="ECO:0000313" key="9">
    <source>
        <dbReference type="Proteomes" id="UP000070501"/>
    </source>
</evidence>
<reference evidence="9" key="1">
    <citation type="submission" date="2016-02" db="EMBL/GenBank/DDBJ databases">
        <title>Draft genome sequence of Microdochium bolleyi, a fungal endophyte of beachgrass.</title>
        <authorList>
            <consortium name="DOE Joint Genome Institute"/>
            <person name="David A.S."/>
            <person name="May G."/>
            <person name="Haridas S."/>
            <person name="Lim J."/>
            <person name="Wang M."/>
            <person name="Labutti K."/>
            <person name="Lipzen A."/>
            <person name="Barry K."/>
            <person name="Grigoriev I.V."/>
        </authorList>
    </citation>
    <scope>NUCLEOTIDE SEQUENCE [LARGE SCALE GENOMIC DNA]</scope>
    <source>
        <strain evidence="9">J235TASD1</strain>
    </source>
</reference>
<evidence type="ECO:0000256" key="6">
    <source>
        <dbReference type="SAM" id="Phobius"/>
    </source>
</evidence>
<dbReference type="GO" id="GO:0016020">
    <property type="term" value="C:membrane"/>
    <property type="evidence" value="ECO:0007669"/>
    <property type="project" value="UniProtKB-SubCell"/>
</dbReference>
<feature type="transmembrane region" description="Helical" evidence="6">
    <location>
        <begin position="132"/>
        <end position="151"/>
    </location>
</feature>
<accession>A0A136IT83</accession>
<feature type="transmembrane region" description="Helical" evidence="6">
    <location>
        <begin position="203"/>
        <end position="222"/>
    </location>
</feature>
<comment type="subcellular location">
    <subcellularLocation>
        <location evidence="1">Membrane</location>
        <topology evidence="1">Multi-pass membrane protein</topology>
    </subcellularLocation>
</comment>
<sequence length="273" mass="30690">VATAPPGVTPDFYSFTSLQLRLTIIFGITYIMATLLLGLRLYTGLFLVKRLGFDALLLVCSWGFSGGFFFVMAQSFPAGFGRHIWDVNYHQLQDYLNMLRAFFILYLWPTTCVKLSVLLIYHQINPHMVFRYCGICVAIFTIAPTIVYTALLIDTCDPRKGDPTCLNSIALVQTGTNIASDLLIIAMPIQMTIRLNMPIRQKVTVGALLTLGSLCVIFPIIRTSFIQQFLTDPDVTWRQGDVSMWAILETNFGVICNSLAMLQPFVRRHMPGL</sequence>
<gene>
    <name evidence="8" type="ORF">Micbo1qcDRAFT_112830</name>
</gene>